<dbReference type="AlphaFoldDB" id="A0A6C0GGR9"/>
<sequence>MKEKNHLDLVQECLMQEKYLQVEQSLSIGLRTFADLIQSKSKPSLLNIKLFLLDTMHQNDDNITIVNLCQKMIEMVEEKVDKLEQ</sequence>
<dbReference type="Proteomes" id="UP000480178">
    <property type="component" value="Chromosome"/>
</dbReference>
<keyword evidence="2" id="KW-1185">Reference proteome</keyword>
<name>A0A6C0GGR9_9BACT</name>
<accession>A0A6C0GGR9</accession>
<dbReference type="KEGG" id="rhoz:GXP67_11570"/>
<proteinExistence type="predicted"/>
<evidence type="ECO:0000313" key="2">
    <source>
        <dbReference type="Proteomes" id="UP000480178"/>
    </source>
</evidence>
<dbReference type="EMBL" id="CP048222">
    <property type="protein sequence ID" value="QHT67231.1"/>
    <property type="molecule type" value="Genomic_DNA"/>
</dbReference>
<evidence type="ECO:0000313" key="1">
    <source>
        <dbReference type="EMBL" id="QHT67231.1"/>
    </source>
</evidence>
<dbReference type="RefSeq" id="WP_162443272.1">
    <property type="nucleotide sequence ID" value="NZ_CP048222.1"/>
</dbReference>
<gene>
    <name evidence="1" type="ORF">GXP67_11570</name>
</gene>
<organism evidence="1 2">
    <name type="scientific">Rhodocytophaga rosea</name>
    <dbReference type="NCBI Taxonomy" id="2704465"/>
    <lineage>
        <taxon>Bacteria</taxon>
        <taxon>Pseudomonadati</taxon>
        <taxon>Bacteroidota</taxon>
        <taxon>Cytophagia</taxon>
        <taxon>Cytophagales</taxon>
        <taxon>Rhodocytophagaceae</taxon>
        <taxon>Rhodocytophaga</taxon>
    </lineage>
</organism>
<protein>
    <submittedName>
        <fullName evidence="1">Uncharacterized protein</fullName>
    </submittedName>
</protein>
<reference evidence="1 2" key="1">
    <citation type="submission" date="2020-01" db="EMBL/GenBank/DDBJ databases">
        <authorList>
            <person name="Kim M.K."/>
        </authorList>
    </citation>
    <scope>NUCLEOTIDE SEQUENCE [LARGE SCALE GENOMIC DNA]</scope>
    <source>
        <strain evidence="1 2">172606-1</strain>
    </source>
</reference>